<name>A0AAV9GN78_9PEZI</name>
<keyword evidence="3" id="KW-1185">Reference proteome</keyword>
<dbReference type="Proteomes" id="UP001321760">
    <property type="component" value="Unassembled WGS sequence"/>
</dbReference>
<feature type="compositionally biased region" description="Basic and acidic residues" evidence="1">
    <location>
        <begin position="396"/>
        <end position="405"/>
    </location>
</feature>
<feature type="compositionally biased region" description="Basic and acidic residues" evidence="1">
    <location>
        <begin position="431"/>
        <end position="452"/>
    </location>
</feature>
<organism evidence="2 3">
    <name type="scientific">Podospora aff. communis PSN243</name>
    <dbReference type="NCBI Taxonomy" id="3040156"/>
    <lineage>
        <taxon>Eukaryota</taxon>
        <taxon>Fungi</taxon>
        <taxon>Dikarya</taxon>
        <taxon>Ascomycota</taxon>
        <taxon>Pezizomycotina</taxon>
        <taxon>Sordariomycetes</taxon>
        <taxon>Sordariomycetidae</taxon>
        <taxon>Sordariales</taxon>
        <taxon>Podosporaceae</taxon>
        <taxon>Podospora</taxon>
    </lineage>
</organism>
<gene>
    <name evidence="2" type="ORF">QBC34DRAFT_297434</name>
</gene>
<evidence type="ECO:0008006" key="4">
    <source>
        <dbReference type="Google" id="ProtNLM"/>
    </source>
</evidence>
<feature type="region of interest" description="Disordered" evidence="1">
    <location>
        <begin position="396"/>
        <end position="452"/>
    </location>
</feature>
<comment type="caution">
    <text evidence="2">The sequence shown here is derived from an EMBL/GenBank/DDBJ whole genome shotgun (WGS) entry which is preliminary data.</text>
</comment>
<dbReference type="AlphaFoldDB" id="A0AAV9GN78"/>
<accession>A0AAV9GN78</accession>
<evidence type="ECO:0000256" key="1">
    <source>
        <dbReference type="SAM" id="MobiDB-lite"/>
    </source>
</evidence>
<protein>
    <recommendedName>
        <fullName evidence="4">Portal protein</fullName>
    </recommendedName>
</protein>
<proteinExistence type="predicted"/>
<dbReference type="EMBL" id="MU865933">
    <property type="protein sequence ID" value="KAK4450289.1"/>
    <property type="molecule type" value="Genomic_DNA"/>
</dbReference>
<reference evidence="2" key="2">
    <citation type="submission" date="2023-05" db="EMBL/GenBank/DDBJ databases">
        <authorList>
            <consortium name="Lawrence Berkeley National Laboratory"/>
            <person name="Steindorff A."/>
            <person name="Hensen N."/>
            <person name="Bonometti L."/>
            <person name="Westerberg I."/>
            <person name="Brannstrom I.O."/>
            <person name="Guillou S."/>
            <person name="Cros-Aarteil S."/>
            <person name="Calhoun S."/>
            <person name="Haridas S."/>
            <person name="Kuo A."/>
            <person name="Mondo S."/>
            <person name="Pangilinan J."/>
            <person name="Riley R."/>
            <person name="Labutti K."/>
            <person name="Andreopoulos B."/>
            <person name="Lipzen A."/>
            <person name="Chen C."/>
            <person name="Yanf M."/>
            <person name="Daum C."/>
            <person name="Ng V."/>
            <person name="Clum A."/>
            <person name="Ohm R."/>
            <person name="Martin F."/>
            <person name="Silar P."/>
            <person name="Natvig D."/>
            <person name="Lalanne C."/>
            <person name="Gautier V."/>
            <person name="Ament-Velasquez S.L."/>
            <person name="Kruys A."/>
            <person name="Hutchinson M.I."/>
            <person name="Powell A.J."/>
            <person name="Barry K."/>
            <person name="Miller A.N."/>
            <person name="Grigoriev I.V."/>
            <person name="Debuchy R."/>
            <person name="Gladieux P."/>
            <person name="Thoren M.H."/>
            <person name="Johannesson H."/>
        </authorList>
    </citation>
    <scope>NUCLEOTIDE SEQUENCE</scope>
    <source>
        <strain evidence="2">PSN243</strain>
    </source>
</reference>
<evidence type="ECO:0000313" key="2">
    <source>
        <dbReference type="EMBL" id="KAK4450289.1"/>
    </source>
</evidence>
<sequence>MPAVVEKLRTKARADHRARIPMNKLDAAHREVLIRAINNVLATENAVFTYAQIIDGLPIGDVAYDRRNPNLYGDDHPLDSGHEELCPGVLDKAREVVPKWDPVMLAFDPKVINAFQRASPGTKMFNTRLIEMVAVSLHQLAVILHQLGFRMHRPESDIEYVTNWTMSKPDYEDEYWEPIKPYPTVFTHPYYSDWEVYPEGVVDMIGYWVEDRIFGGVVLFDRRAELDEDGNLTGEPTNIYLQPARAKVTCRVTQLLDHQQKALVDFLLATKSETGVNQEDASPVPCPLPIIVDDRNRTRVSPEDALVVRGIYRDIWERTPLTTEEWRIQKRRPQDWIDYPEIAAQGLVLNTRNADVPLPDNRLKRYLEGKEEVPDGPIKRMFDEYKELVGYDQDAERNVRQRTESNVELEAAEEGSAKQQEGESEQGSEVKGGEAEDGTAQRETEKAHVVKVDTLESLQDFLSAGRGGSPSPAS</sequence>
<evidence type="ECO:0000313" key="3">
    <source>
        <dbReference type="Proteomes" id="UP001321760"/>
    </source>
</evidence>
<reference evidence="2" key="1">
    <citation type="journal article" date="2023" name="Mol. Phylogenet. Evol.">
        <title>Genome-scale phylogeny and comparative genomics of the fungal order Sordariales.</title>
        <authorList>
            <person name="Hensen N."/>
            <person name="Bonometti L."/>
            <person name="Westerberg I."/>
            <person name="Brannstrom I.O."/>
            <person name="Guillou S."/>
            <person name="Cros-Aarteil S."/>
            <person name="Calhoun S."/>
            <person name="Haridas S."/>
            <person name="Kuo A."/>
            <person name="Mondo S."/>
            <person name="Pangilinan J."/>
            <person name="Riley R."/>
            <person name="LaButti K."/>
            <person name="Andreopoulos B."/>
            <person name="Lipzen A."/>
            <person name="Chen C."/>
            <person name="Yan M."/>
            <person name="Daum C."/>
            <person name="Ng V."/>
            <person name="Clum A."/>
            <person name="Steindorff A."/>
            <person name="Ohm R.A."/>
            <person name="Martin F."/>
            <person name="Silar P."/>
            <person name="Natvig D.O."/>
            <person name="Lalanne C."/>
            <person name="Gautier V."/>
            <person name="Ament-Velasquez S.L."/>
            <person name="Kruys A."/>
            <person name="Hutchinson M.I."/>
            <person name="Powell A.J."/>
            <person name="Barry K."/>
            <person name="Miller A.N."/>
            <person name="Grigoriev I.V."/>
            <person name="Debuchy R."/>
            <person name="Gladieux P."/>
            <person name="Hiltunen Thoren M."/>
            <person name="Johannesson H."/>
        </authorList>
    </citation>
    <scope>NUCLEOTIDE SEQUENCE</scope>
    <source>
        <strain evidence="2">PSN243</strain>
    </source>
</reference>